<sequence length="227" mass="25625">MLLVVGSFLFLFITPSVSIKCHCSQQDCNGPLQSECDGNHCIIGFQKLLDLPILSCGQERIEVEECFRKNGSYTMVFEGFQFEPERVCRCVTDFCNTVDFMNVRESVENETLVQVEISLDTTINTTVGIVSITKDNIPVWMYILLAFLIVLAGLLTCLSALLSYKLRQALRQIDSVSRSSDAHQKVYVTAASHTSTPYFSRREMPSIQKSHSPVQYPSQLDESFLRL</sequence>
<dbReference type="AlphaFoldDB" id="A0AA39I8S9"/>
<keyword evidence="1" id="KW-0812">Transmembrane</keyword>
<feature type="signal peptide" evidence="2">
    <location>
        <begin position="1"/>
        <end position="18"/>
    </location>
</feature>
<dbReference type="EMBL" id="JAUCMV010000002">
    <property type="protein sequence ID" value="KAK0419931.1"/>
    <property type="molecule type" value="Genomic_DNA"/>
</dbReference>
<evidence type="ECO:0000313" key="4">
    <source>
        <dbReference type="Proteomes" id="UP001175271"/>
    </source>
</evidence>
<evidence type="ECO:0000256" key="2">
    <source>
        <dbReference type="SAM" id="SignalP"/>
    </source>
</evidence>
<dbReference type="Proteomes" id="UP001175271">
    <property type="component" value="Unassembled WGS sequence"/>
</dbReference>
<proteinExistence type="predicted"/>
<keyword evidence="1" id="KW-0472">Membrane</keyword>
<comment type="caution">
    <text evidence="3">The sequence shown here is derived from an EMBL/GenBank/DDBJ whole genome shotgun (WGS) entry which is preliminary data.</text>
</comment>
<keyword evidence="1" id="KW-1133">Transmembrane helix</keyword>
<reference evidence="3" key="1">
    <citation type="submission" date="2023-06" db="EMBL/GenBank/DDBJ databases">
        <title>Genomic analysis of the entomopathogenic nematode Steinernema hermaphroditum.</title>
        <authorList>
            <person name="Schwarz E.M."/>
            <person name="Heppert J.K."/>
            <person name="Baniya A."/>
            <person name="Schwartz H.T."/>
            <person name="Tan C.-H."/>
            <person name="Antoshechkin I."/>
            <person name="Sternberg P.W."/>
            <person name="Goodrich-Blair H."/>
            <person name="Dillman A.R."/>
        </authorList>
    </citation>
    <scope>NUCLEOTIDE SEQUENCE</scope>
    <source>
        <strain evidence="3">PS9179</strain>
        <tissue evidence="3">Whole animal</tissue>
    </source>
</reference>
<keyword evidence="2" id="KW-0732">Signal</keyword>
<protein>
    <submittedName>
        <fullName evidence="3">Uncharacterized protein</fullName>
    </submittedName>
</protein>
<evidence type="ECO:0000313" key="3">
    <source>
        <dbReference type="EMBL" id="KAK0419931.1"/>
    </source>
</evidence>
<evidence type="ECO:0000256" key="1">
    <source>
        <dbReference type="SAM" id="Phobius"/>
    </source>
</evidence>
<gene>
    <name evidence="3" type="ORF">QR680_014411</name>
</gene>
<name>A0AA39I8S9_9BILA</name>
<accession>A0AA39I8S9</accession>
<feature type="transmembrane region" description="Helical" evidence="1">
    <location>
        <begin position="139"/>
        <end position="162"/>
    </location>
</feature>
<keyword evidence="4" id="KW-1185">Reference proteome</keyword>
<feature type="chain" id="PRO_5041452540" evidence="2">
    <location>
        <begin position="19"/>
        <end position="227"/>
    </location>
</feature>
<organism evidence="3 4">
    <name type="scientific">Steinernema hermaphroditum</name>
    <dbReference type="NCBI Taxonomy" id="289476"/>
    <lineage>
        <taxon>Eukaryota</taxon>
        <taxon>Metazoa</taxon>
        <taxon>Ecdysozoa</taxon>
        <taxon>Nematoda</taxon>
        <taxon>Chromadorea</taxon>
        <taxon>Rhabditida</taxon>
        <taxon>Tylenchina</taxon>
        <taxon>Panagrolaimomorpha</taxon>
        <taxon>Strongyloidoidea</taxon>
        <taxon>Steinernematidae</taxon>
        <taxon>Steinernema</taxon>
    </lineage>
</organism>